<evidence type="ECO:0000259" key="3">
    <source>
        <dbReference type="PROSITE" id="PS51203"/>
    </source>
</evidence>
<dbReference type="SUPFAM" id="SSF49764">
    <property type="entry name" value="HSP20-like chaperones"/>
    <property type="match status" value="1"/>
</dbReference>
<keyword evidence="2" id="KW-0963">Cytoplasm</keyword>
<keyword evidence="5" id="KW-1185">Reference proteome</keyword>
<dbReference type="AlphaFoldDB" id="A0A9W6Z7E5"/>
<evidence type="ECO:0000313" key="4">
    <source>
        <dbReference type="EMBL" id="GMH47051.1"/>
    </source>
</evidence>
<dbReference type="InterPro" id="IPR007052">
    <property type="entry name" value="CS_dom"/>
</dbReference>
<reference evidence="4" key="1">
    <citation type="submission" date="2022-07" db="EMBL/GenBank/DDBJ databases">
        <title>Genome analysis of Parmales, a sister group of diatoms, reveals the evolutionary specialization of diatoms from phago-mixotrophs to photoautotrophs.</title>
        <authorList>
            <person name="Ban H."/>
            <person name="Sato S."/>
            <person name="Yoshikawa S."/>
            <person name="Kazumasa Y."/>
            <person name="Nakamura Y."/>
            <person name="Ichinomiya M."/>
            <person name="Saitoh K."/>
            <person name="Sato N."/>
            <person name="Blanc-Mathieu R."/>
            <person name="Endo H."/>
            <person name="Kuwata A."/>
            <person name="Ogata H."/>
        </authorList>
    </citation>
    <scope>NUCLEOTIDE SEQUENCE</scope>
</reference>
<proteinExistence type="predicted"/>
<dbReference type="Pfam" id="PF04969">
    <property type="entry name" value="CS"/>
    <property type="match status" value="1"/>
</dbReference>
<dbReference type="PROSITE" id="PS51203">
    <property type="entry name" value="CS"/>
    <property type="match status" value="1"/>
</dbReference>
<dbReference type="OrthoDB" id="515366at2759"/>
<gene>
    <name evidence="4" type="ORF">TrRE_jg5619</name>
</gene>
<evidence type="ECO:0000256" key="1">
    <source>
        <dbReference type="ARBA" id="ARBA00004496"/>
    </source>
</evidence>
<dbReference type="GO" id="GO:0006457">
    <property type="term" value="P:protein folding"/>
    <property type="evidence" value="ECO:0007669"/>
    <property type="project" value="TreeGrafter"/>
</dbReference>
<dbReference type="EMBL" id="BRXZ01001824">
    <property type="protein sequence ID" value="GMH47051.1"/>
    <property type="molecule type" value="Genomic_DNA"/>
</dbReference>
<comment type="caution">
    <text evidence="4">The sequence shown here is derived from an EMBL/GenBank/DDBJ whole genome shotgun (WGS) entry which is preliminary data.</text>
</comment>
<feature type="domain" description="CS" evidence="3">
    <location>
        <begin position="17"/>
        <end position="113"/>
    </location>
</feature>
<dbReference type="InterPro" id="IPR037898">
    <property type="entry name" value="NudC_fam"/>
</dbReference>
<name>A0A9W6Z7E5_9STRA</name>
<accession>A0A9W6Z7E5</accession>
<dbReference type="GO" id="GO:0051082">
    <property type="term" value="F:unfolded protein binding"/>
    <property type="evidence" value="ECO:0007669"/>
    <property type="project" value="TreeGrafter"/>
</dbReference>
<protein>
    <recommendedName>
        <fullName evidence="3">CS domain-containing protein</fullName>
    </recommendedName>
</protein>
<dbReference type="Proteomes" id="UP001165082">
    <property type="component" value="Unassembled WGS sequence"/>
</dbReference>
<evidence type="ECO:0000313" key="5">
    <source>
        <dbReference type="Proteomes" id="UP001165082"/>
    </source>
</evidence>
<dbReference type="PANTHER" id="PTHR12356">
    <property type="entry name" value="NUCLEAR MOVEMENT PROTEIN NUDC"/>
    <property type="match status" value="1"/>
</dbReference>
<evidence type="ECO:0000256" key="2">
    <source>
        <dbReference type="ARBA" id="ARBA00022490"/>
    </source>
</evidence>
<comment type="subcellular location">
    <subcellularLocation>
        <location evidence="1">Cytoplasm</location>
    </subcellularLocation>
</comment>
<dbReference type="InterPro" id="IPR008978">
    <property type="entry name" value="HSP20-like_chaperone"/>
</dbReference>
<dbReference type="GO" id="GO:0005737">
    <property type="term" value="C:cytoplasm"/>
    <property type="evidence" value="ECO:0007669"/>
    <property type="project" value="UniProtKB-SubCell"/>
</dbReference>
<dbReference type="CDD" id="cd06467">
    <property type="entry name" value="p23_NUDC_like"/>
    <property type="match status" value="1"/>
</dbReference>
<dbReference type="PANTHER" id="PTHR12356:SF3">
    <property type="entry name" value="NUCLEAR MIGRATION PROTEIN NUDC"/>
    <property type="match status" value="1"/>
</dbReference>
<sequence length="136" mass="15045">MNKVKRSAPMGAEECGGAAEGYSWTQTEWEIDVKVNLEGYAGGKEGVVVNVGKRKLEVAYKIADGVDKVVLDGKLWGEVVVSECGWSVEGGELWVMLRKKKETNGRGHWAYVVDDGHRIDVEKFGPVIEELQYEGE</sequence>
<organism evidence="4 5">
    <name type="scientific">Triparma retinervis</name>
    <dbReference type="NCBI Taxonomy" id="2557542"/>
    <lineage>
        <taxon>Eukaryota</taxon>
        <taxon>Sar</taxon>
        <taxon>Stramenopiles</taxon>
        <taxon>Ochrophyta</taxon>
        <taxon>Bolidophyceae</taxon>
        <taxon>Parmales</taxon>
        <taxon>Triparmaceae</taxon>
        <taxon>Triparma</taxon>
    </lineage>
</organism>
<dbReference type="Gene3D" id="2.60.40.790">
    <property type="match status" value="1"/>
</dbReference>